<evidence type="ECO:0000256" key="3">
    <source>
        <dbReference type="ARBA" id="ARBA00022692"/>
    </source>
</evidence>
<dbReference type="GO" id="GO:0016887">
    <property type="term" value="F:ATP hydrolysis activity"/>
    <property type="evidence" value="ECO:0007669"/>
    <property type="project" value="InterPro"/>
</dbReference>
<dbReference type="InterPro" id="IPR036412">
    <property type="entry name" value="HAD-like_sf"/>
</dbReference>
<keyword evidence="8 10" id="KW-1133">Transmembrane helix</keyword>
<dbReference type="Gene3D" id="2.70.150.10">
    <property type="entry name" value="Calcium-transporting ATPase, cytoplasmic transduction domain A"/>
    <property type="match status" value="1"/>
</dbReference>
<dbReference type="GO" id="GO:0030007">
    <property type="term" value="P:intracellular potassium ion homeostasis"/>
    <property type="evidence" value="ECO:0007669"/>
    <property type="project" value="TreeGrafter"/>
</dbReference>
<dbReference type="RefSeq" id="WP_310896885.1">
    <property type="nucleotide sequence ID" value="NZ_JAMQOM010000005.1"/>
</dbReference>
<dbReference type="GO" id="GO:0005524">
    <property type="term" value="F:ATP binding"/>
    <property type="evidence" value="ECO:0007669"/>
    <property type="project" value="UniProtKB-KW"/>
</dbReference>
<keyword evidence="2" id="KW-0597">Phosphoprotein</keyword>
<dbReference type="Pfam" id="PF00690">
    <property type="entry name" value="Cation_ATPase_N"/>
    <property type="match status" value="1"/>
</dbReference>
<dbReference type="InterPro" id="IPR008250">
    <property type="entry name" value="ATPase_P-typ_transduc_dom_A_sf"/>
</dbReference>
<dbReference type="Pfam" id="PF13246">
    <property type="entry name" value="Cation_ATPase"/>
    <property type="match status" value="1"/>
</dbReference>
<dbReference type="Pfam" id="PF00122">
    <property type="entry name" value="E1-E2_ATPase"/>
    <property type="match status" value="1"/>
</dbReference>
<feature type="domain" description="Cation-transporting P-type ATPase N-terminal" evidence="11">
    <location>
        <begin position="11"/>
        <end position="84"/>
    </location>
</feature>
<organism evidence="12 13">
    <name type="scientific">Haloarcula terrestris</name>
    <dbReference type="NCBI Taxonomy" id="2950533"/>
    <lineage>
        <taxon>Archaea</taxon>
        <taxon>Methanobacteriati</taxon>
        <taxon>Methanobacteriota</taxon>
        <taxon>Stenosarchaea group</taxon>
        <taxon>Halobacteria</taxon>
        <taxon>Halobacteriales</taxon>
        <taxon>Haloarculaceae</taxon>
        <taxon>Haloarcula</taxon>
    </lineage>
</organism>
<dbReference type="SFLD" id="SFLDF00027">
    <property type="entry name" value="p-type_atpase"/>
    <property type="match status" value="1"/>
</dbReference>
<dbReference type="InterPro" id="IPR001757">
    <property type="entry name" value="P_typ_ATPase"/>
</dbReference>
<dbReference type="InterPro" id="IPR023214">
    <property type="entry name" value="HAD_sf"/>
</dbReference>
<evidence type="ECO:0000256" key="6">
    <source>
        <dbReference type="ARBA" id="ARBA00022842"/>
    </source>
</evidence>
<dbReference type="SUPFAM" id="SSF81660">
    <property type="entry name" value="Metal cation-transporting ATPase, ATP-binding domain N"/>
    <property type="match status" value="1"/>
</dbReference>
<keyword evidence="4" id="KW-0547">Nucleotide-binding</keyword>
<dbReference type="GO" id="GO:0036376">
    <property type="term" value="P:sodium ion export across plasma membrane"/>
    <property type="evidence" value="ECO:0007669"/>
    <property type="project" value="TreeGrafter"/>
</dbReference>
<dbReference type="PANTHER" id="PTHR43294">
    <property type="entry name" value="SODIUM/POTASSIUM-TRANSPORTING ATPASE SUBUNIT ALPHA"/>
    <property type="match status" value="1"/>
</dbReference>
<evidence type="ECO:0000256" key="9">
    <source>
        <dbReference type="ARBA" id="ARBA00023136"/>
    </source>
</evidence>
<gene>
    <name evidence="12" type="ORF">NDI54_12995</name>
</gene>
<keyword evidence="7" id="KW-1278">Translocase</keyword>
<evidence type="ECO:0000256" key="5">
    <source>
        <dbReference type="ARBA" id="ARBA00022840"/>
    </source>
</evidence>
<dbReference type="PANTHER" id="PTHR43294:SF20">
    <property type="entry name" value="P-TYPE ATPASE"/>
    <property type="match status" value="1"/>
</dbReference>
<feature type="transmembrane region" description="Helical" evidence="10">
    <location>
        <begin position="692"/>
        <end position="713"/>
    </location>
</feature>
<feature type="transmembrane region" description="Helical" evidence="10">
    <location>
        <begin position="89"/>
        <end position="107"/>
    </location>
</feature>
<feature type="transmembrane region" description="Helical" evidence="10">
    <location>
        <begin position="764"/>
        <end position="784"/>
    </location>
</feature>
<dbReference type="GO" id="GO:0006883">
    <property type="term" value="P:intracellular sodium ion homeostasis"/>
    <property type="evidence" value="ECO:0007669"/>
    <property type="project" value="TreeGrafter"/>
</dbReference>
<dbReference type="SUPFAM" id="SSF56784">
    <property type="entry name" value="HAD-like"/>
    <property type="match status" value="1"/>
</dbReference>
<reference evidence="12 13" key="1">
    <citation type="submission" date="2022-06" db="EMBL/GenBank/DDBJ databases">
        <title>Haloarcula sp. a new haloarchaeum isolate from saline soil.</title>
        <authorList>
            <person name="Strakova D."/>
            <person name="Galisteo C."/>
            <person name="Sanchez-Porro C."/>
            <person name="Ventosa A."/>
        </authorList>
    </citation>
    <scope>NUCLEOTIDE SEQUENCE [LARGE SCALE GENOMIC DNA]</scope>
    <source>
        <strain evidence="12 13">S1AR25-5A</strain>
    </source>
</reference>
<evidence type="ECO:0000256" key="1">
    <source>
        <dbReference type="ARBA" id="ARBA00004127"/>
    </source>
</evidence>
<feature type="transmembrane region" description="Helical" evidence="10">
    <location>
        <begin position="865"/>
        <end position="885"/>
    </location>
</feature>
<dbReference type="PROSITE" id="PS00154">
    <property type="entry name" value="ATPASE_E1_E2"/>
    <property type="match status" value="1"/>
</dbReference>
<dbReference type="GO" id="GO:0012505">
    <property type="term" value="C:endomembrane system"/>
    <property type="evidence" value="ECO:0007669"/>
    <property type="project" value="UniProtKB-SubCell"/>
</dbReference>
<dbReference type="Gene3D" id="3.40.1110.10">
    <property type="entry name" value="Calcium-transporting ATPase, cytoplasmic domain N"/>
    <property type="match status" value="1"/>
</dbReference>
<feature type="transmembrane region" description="Helical" evidence="10">
    <location>
        <begin position="67"/>
        <end position="83"/>
    </location>
</feature>
<dbReference type="EMBL" id="JAMQOM010000005">
    <property type="protein sequence ID" value="MDS0222267.1"/>
    <property type="molecule type" value="Genomic_DNA"/>
</dbReference>
<dbReference type="FunFam" id="2.70.150.10:FF:000160">
    <property type="entry name" value="Sarcoplasmic/endoplasmic reticulum calcium ATPase 1"/>
    <property type="match status" value="1"/>
</dbReference>
<accession>A0AAE4EYI1</accession>
<dbReference type="InterPro" id="IPR018303">
    <property type="entry name" value="ATPase_P-typ_P_site"/>
</dbReference>
<evidence type="ECO:0000256" key="7">
    <source>
        <dbReference type="ARBA" id="ARBA00022967"/>
    </source>
</evidence>
<dbReference type="AlphaFoldDB" id="A0AAE4EYI1"/>
<dbReference type="GO" id="GO:0005886">
    <property type="term" value="C:plasma membrane"/>
    <property type="evidence" value="ECO:0007669"/>
    <property type="project" value="TreeGrafter"/>
</dbReference>
<evidence type="ECO:0000256" key="8">
    <source>
        <dbReference type="ARBA" id="ARBA00022989"/>
    </source>
</evidence>
<evidence type="ECO:0000313" key="12">
    <source>
        <dbReference type="EMBL" id="MDS0222267.1"/>
    </source>
</evidence>
<dbReference type="SFLD" id="SFLDS00003">
    <property type="entry name" value="Haloacid_Dehalogenase"/>
    <property type="match status" value="1"/>
</dbReference>
<dbReference type="PRINTS" id="PR00119">
    <property type="entry name" value="CATATPASE"/>
</dbReference>
<dbReference type="Gene3D" id="3.40.50.1000">
    <property type="entry name" value="HAD superfamily/HAD-like"/>
    <property type="match status" value="1"/>
</dbReference>
<dbReference type="InterPro" id="IPR059000">
    <property type="entry name" value="ATPase_P-type_domA"/>
</dbReference>
<evidence type="ECO:0000256" key="2">
    <source>
        <dbReference type="ARBA" id="ARBA00022553"/>
    </source>
</evidence>
<sequence>MTAAATEEDTSWHTVCLEAVYSRLAGDSSGLSSEDAAARRAEYGPNRLPQKEPTPAWLIFLRQFRSPLIYILVVAAIISIAVGETTDAGFIALVLVVNAIIGGTQEFQAERSSRALQQLLRTRGTVIRDGETIDIDGEDIVPGDVVLLESGDRVPADIRLTSGTNLEVDESALTGESAPVLKDPDWRGEENAPLGDRRNMAFAGTTVTRGRGRGLVVETGSETVIGRLARDVSAVEGGNPPLVVRMERFTRLVAVVVLFAAIVAALLGIFVRGFGAVEMFLFAVALAVSAIPEGLPVAMTVALGVATNRMVRVGVIVRQLVAVEGLGSCTMIATDKTGTLTENELTVRQLRLPDGTTLEVTGAGYTPDGTILQDGSQPDPDVADDIAHLAQAATLCNEGSIHRRDGEWTWSGDPTDVALLSFARKAGRDRESELVAAPQTNQIPFEPERRFAATFHTTDSETRVFTKGAPERVLEMCTWSDDGARQEVLDRATEMAKQGYRVLALAEGTFDTDITAEEVLPDPTGLTFLGFVGMVDPLRPGVKDAIASAHRAGISVSMVTGDHPETALSIARELGLASSREEVLTGADLADFTPEELAAAVERIRVFARVSPDQKLDIVTAAQQAGHFVAVTGDGVNDAPALRVANIGIAMGQEGTDVARDAAELIISDDNFATIVAGIEQGRVAYDNIRKVIYLLISTGAAEVVLVLLSLAAGLPLPLLPVQLLWLNLVTNGIQDVALAFEPKEEDVLERKPRSPTERIFNQLMIERTVVAAIVMGITGLLTFGWLLDTGWDEPAARNALLLLMVLFENVHLGNTRSETRSIFRMPPWKSPVLLVGAAGAFLIHLGALYFPPAQLVLGTAPVDIGVWVTLAGIALILVAAMELHKVSWRLRYPKHSDEE</sequence>
<dbReference type="Gene3D" id="1.20.1110.10">
    <property type="entry name" value="Calcium-transporting ATPase, transmembrane domain"/>
    <property type="match status" value="1"/>
</dbReference>
<dbReference type="GO" id="GO:0005391">
    <property type="term" value="F:P-type sodium:potassium-exchanging transporter activity"/>
    <property type="evidence" value="ECO:0007669"/>
    <property type="project" value="TreeGrafter"/>
</dbReference>
<protein>
    <submittedName>
        <fullName evidence="12">HAD-IC family P-type ATPase</fullName>
    </submittedName>
</protein>
<keyword evidence="6" id="KW-0460">Magnesium</keyword>
<dbReference type="GO" id="GO:1990573">
    <property type="term" value="P:potassium ion import across plasma membrane"/>
    <property type="evidence" value="ECO:0007669"/>
    <property type="project" value="TreeGrafter"/>
</dbReference>
<keyword evidence="5" id="KW-0067">ATP-binding</keyword>
<evidence type="ECO:0000313" key="13">
    <source>
        <dbReference type="Proteomes" id="UP001253439"/>
    </source>
</evidence>
<proteinExistence type="predicted"/>
<dbReference type="InterPro" id="IPR050510">
    <property type="entry name" value="Cation_transp_ATPase_P-type"/>
</dbReference>
<dbReference type="Pfam" id="PF00689">
    <property type="entry name" value="Cation_ATPase_C"/>
    <property type="match status" value="1"/>
</dbReference>
<feature type="transmembrane region" description="Helical" evidence="10">
    <location>
        <begin position="833"/>
        <end position="853"/>
    </location>
</feature>
<dbReference type="SFLD" id="SFLDG00002">
    <property type="entry name" value="C1.7:_P-type_atpase_like"/>
    <property type="match status" value="1"/>
</dbReference>
<keyword evidence="9 10" id="KW-0472">Membrane</keyword>
<comment type="subcellular location">
    <subcellularLocation>
        <location evidence="1">Endomembrane system</location>
        <topology evidence="1">Multi-pass membrane protein</topology>
    </subcellularLocation>
</comment>
<feature type="transmembrane region" description="Helical" evidence="10">
    <location>
        <begin position="252"/>
        <end position="274"/>
    </location>
</feature>
<dbReference type="SUPFAM" id="SSF81653">
    <property type="entry name" value="Calcium ATPase, transduction domain A"/>
    <property type="match status" value="1"/>
</dbReference>
<dbReference type="PRINTS" id="PR00120">
    <property type="entry name" value="HATPASE"/>
</dbReference>
<name>A0AAE4EYI1_9EURY</name>
<dbReference type="GO" id="GO:1902600">
    <property type="term" value="P:proton transmembrane transport"/>
    <property type="evidence" value="ECO:0007669"/>
    <property type="project" value="TreeGrafter"/>
</dbReference>
<evidence type="ECO:0000256" key="10">
    <source>
        <dbReference type="SAM" id="Phobius"/>
    </source>
</evidence>
<evidence type="ECO:0000256" key="4">
    <source>
        <dbReference type="ARBA" id="ARBA00022741"/>
    </source>
</evidence>
<dbReference type="InterPro" id="IPR044492">
    <property type="entry name" value="P_typ_ATPase_HD_dom"/>
</dbReference>
<dbReference type="NCBIfam" id="TIGR01494">
    <property type="entry name" value="ATPase_P-type"/>
    <property type="match status" value="3"/>
</dbReference>
<dbReference type="InterPro" id="IPR006068">
    <property type="entry name" value="ATPase_P-typ_cation-transptr_C"/>
</dbReference>
<dbReference type="InterPro" id="IPR004014">
    <property type="entry name" value="ATPase_P-typ_cation-transptr_N"/>
</dbReference>
<keyword evidence="13" id="KW-1185">Reference proteome</keyword>
<dbReference type="InterPro" id="IPR023299">
    <property type="entry name" value="ATPase_P-typ_cyto_dom_N"/>
</dbReference>
<dbReference type="Proteomes" id="UP001253439">
    <property type="component" value="Unassembled WGS sequence"/>
</dbReference>
<feature type="transmembrane region" description="Helical" evidence="10">
    <location>
        <begin position="280"/>
        <end position="306"/>
    </location>
</feature>
<keyword evidence="3 10" id="KW-0812">Transmembrane</keyword>
<dbReference type="SMART" id="SM00831">
    <property type="entry name" value="Cation_ATPase_N"/>
    <property type="match status" value="1"/>
</dbReference>
<dbReference type="SUPFAM" id="SSF81665">
    <property type="entry name" value="Calcium ATPase, transmembrane domain M"/>
    <property type="match status" value="1"/>
</dbReference>
<dbReference type="InterPro" id="IPR023298">
    <property type="entry name" value="ATPase_P-typ_TM_dom_sf"/>
</dbReference>
<evidence type="ECO:0000259" key="11">
    <source>
        <dbReference type="SMART" id="SM00831"/>
    </source>
</evidence>
<comment type="caution">
    <text evidence="12">The sequence shown here is derived from an EMBL/GenBank/DDBJ whole genome shotgun (WGS) entry which is preliminary data.</text>
</comment>